<proteinExistence type="predicted"/>
<sequence length="206" mass="22965">RWSFHFEAADKSDLLADGKPDIVLEPPAAAPFDVCWPCGATKLPGKFLANDSSTDVLQSLVDIKYIHINHKMPYHSHSIQRPHEVDGRLFGIQGCGVHFGFGERSTPLKTPKNGSCTAAAGRRLPDFLAFLTERMERVTGFLPPKLYLIIGQSITDQIHRRVAYYQIGQTAFKALFGLDPFRPCNICPLHAAHKNKIAVFRLPMTP</sequence>
<dbReference type="AlphaFoldDB" id="A0A915HSE1"/>
<evidence type="ECO:0000313" key="2">
    <source>
        <dbReference type="WBParaSite" id="nRc.2.0.1.t04843-RA"/>
    </source>
</evidence>
<dbReference type="WBParaSite" id="nRc.2.0.1.t04843-RA">
    <property type="protein sequence ID" value="nRc.2.0.1.t04843-RA"/>
    <property type="gene ID" value="nRc.2.0.1.g04843"/>
</dbReference>
<evidence type="ECO:0000313" key="1">
    <source>
        <dbReference type="Proteomes" id="UP000887565"/>
    </source>
</evidence>
<protein>
    <submittedName>
        <fullName evidence="2">Transposase</fullName>
    </submittedName>
</protein>
<organism evidence="1 2">
    <name type="scientific">Romanomermis culicivorax</name>
    <name type="common">Nematode worm</name>
    <dbReference type="NCBI Taxonomy" id="13658"/>
    <lineage>
        <taxon>Eukaryota</taxon>
        <taxon>Metazoa</taxon>
        <taxon>Ecdysozoa</taxon>
        <taxon>Nematoda</taxon>
        <taxon>Enoplea</taxon>
        <taxon>Dorylaimia</taxon>
        <taxon>Mermithida</taxon>
        <taxon>Mermithoidea</taxon>
        <taxon>Mermithidae</taxon>
        <taxon>Romanomermis</taxon>
    </lineage>
</organism>
<reference evidence="2" key="1">
    <citation type="submission" date="2022-11" db="UniProtKB">
        <authorList>
            <consortium name="WormBaseParasite"/>
        </authorList>
    </citation>
    <scope>IDENTIFICATION</scope>
</reference>
<name>A0A915HSE1_ROMCU</name>
<accession>A0A915HSE1</accession>
<keyword evidence="1" id="KW-1185">Reference proteome</keyword>
<dbReference type="Proteomes" id="UP000887565">
    <property type="component" value="Unplaced"/>
</dbReference>